<dbReference type="Gene3D" id="3.30.420.280">
    <property type="match status" value="1"/>
</dbReference>
<name>A0A1Q8YAD9_9BURK</name>
<evidence type="ECO:0000313" key="3">
    <source>
        <dbReference type="Proteomes" id="UP000185911"/>
    </source>
</evidence>
<proteinExistence type="predicted"/>
<dbReference type="Pfam" id="PF04466">
    <property type="entry name" value="Terminase_3"/>
    <property type="match status" value="1"/>
</dbReference>
<reference evidence="2 3" key="1">
    <citation type="submission" date="2017-01" db="EMBL/GenBank/DDBJ databases">
        <title>Genome sequence of Rhodoferax antarcticus ANT.BR, a psychrophilic purple nonsulfur bacterium from an Antarctic microbial mat.</title>
        <authorList>
            <person name="Baker J."/>
            <person name="Riester C."/>
            <person name="Skinner B."/>
            <person name="Newell A."/>
            <person name="Swingley W."/>
            <person name="Madigan M."/>
            <person name="Jung D."/>
            <person name="Asao M."/>
            <person name="Chen M."/>
            <person name="Loughlin P."/>
            <person name="Pan H."/>
            <person name="Lin S."/>
            <person name="Li N."/>
            <person name="Shaw J."/>
            <person name="Prado M."/>
            <person name="Sherman C."/>
            <person name="Li X."/>
            <person name="Tang J."/>
            <person name="Blankenship R."/>
            <person name="Zhao T."/>
            <person name="Touchman J."/>
            <person name="Sattley M."/>
        </authorList>
    </citation>
    <scope>NUCLEOTIDE SEQUENCE [LARGE SCALE GENOMIC DNA]</scope>
    <source>
        <strain evidence="2 3">ANT.BR</strain>
    </source>
</reference>
<dbReference type="RefSeq" id="WP_075587852.1">
    <property type="nucleotide sequence ID" value="NZ_MSYM01000018.1"/>
</dbReference>
<gene>
    <name evidence="2" type="ORF">BLL52_3757</name>
</gene>
<keyword evidence="3" id="KW-1185">Reference proteome</keyword>
<dbReference type="STRING" id="81479.RA876_12630"/>
<dbReference type="Gene3D" id="3.40.50.300">
    <property type="entry name" value="P-loop containing nucleotide triphosphate hydrolases"/>
    <property type="match status" value="1"/>
</dbReference>
<evidence type="ECO:0000313" key="2">
    <source>
        <dbReference type="EMBL" id="OLP04937.1"/>
    </source>
</evidence>
<evidence type="ECO:0000259" key="1">
    <source>
        <dbReference type="Pfam" id="PF04466"/>
    </source>
</evidence>
<organism evidence="2 3">
    <name type="scientific">Rhodoferax antarcticus ANT.BR</name>
    <dbReference type="NCBI Taxonomy" id="1111071"/>
    <lineage>
        <taxon>Bacteria</taxon>
        <taxon>Pseudomonadati</taxon>
        <taxon>Pseudomonadota</taxon>
        <taxon>Betaproteobacteria</taxon>
        <taxon>Burkholderiales</taxon>
        <taxon>Comamonadaceae</taxon>
        <taxon>Rhodoferax</taxon>
    </lineage>
</organism>
<dbReference type="Proteomes" id="UP000185911">
    <property type="component" value="Unassembled WGS sequence"/>
</dbReference>
<dbReference type="InterPro" id="IPR035412">
    <property type="entry name" value="Terminase_L_N"/>
</dbReference>
<dbReference type="EMBL" id="MSYM01000018">
    <property type="protein sequence ID" value="OLP04937.1"/>
    <property type="molecule type" value="Genomic_DNA"/>
</dbReference>
<comment type="caution">
    <text evidence="2">The sequence shown here is derived from an EMBL/GenBank/DDBJ whole genome shotgun (WGS) entry which is preliminary data.</text>
</comment>
<sequence>MAQTIELNEFQQNLLAAPEELDVFAGGGRGGGKSFGLALLALRHCEQYGEKARVLYIRKSYAGLRDFELVTRELFGMVYGTTARYNGTEHIWKLPNGGYIELGQLETQGDYAKYQGRSFTLLLIDEAGQYAQPDLLDIMRSNLRGSKEIPIRVVMAANPGGPGHHWIAKRYVFQAGPWKPFLESKSKRHWIYAPSTFDKNQFIDRDQYRNQLESACPSDPELLRAWLFGDWAVNRGAYFATVLDEHRNAVDPWTAMPENWDTWLAHDFGSSAPSVTYIMAQSPGDFHEGKFYPRGSVVLVDELAAVQRDNLNKGLNWTAATTAEGITEMCQQWGIKAKGVADDACFARQGYSSGSIADEFARKQVYFTPAKKADRITGWNLMRRLMGDAGKLDVPGLYISRACTYFWDTLPYLARDQKRVEDLDSTGPDHGADACRYGLMRLKRTAGVEPLKV</sequence>
<protein>
    <recommendedName>
        <fullName evidence="1">Phage terminase large subunit N-terminal domain-containing protein</fullName>
    </recommendedName>
</protein>
<accession>A0A1Q8YAD9</accession>
<dbReference type="AlphaFoldDB" id="A0A1Q8YAD9"/>
<dbReference type="InterPro" id="IPR027417">
    <property type="entry name" value="P-loop_NTPase"/>
</dbReference>
<feature type="domain" description="Phage terminase large subunit N-terminal" evidence="1">
    <location>
        <begin position="24"/>
        <end position="225"/>
    </location>
</feature>